<keyword evidence="7 10" id="KW-0378">Hydrolase</keyword>
<dbReference type="RefSeq" id="WP_158467088.1">
    <property type="nucleotide sequence ID" value="NZ_QJUE01000005.1"/>
</dbReference>
<dbReference type="SUPFAM" id="SSF56281">
    <property type="entry name" value="Metallo-hydrolase/oxidoreductase"/>
    <property type="match status" value="1"/>
</dbReference>
<dbReference type="Proteomes" id="UP000247807">
    <property type="component" value="Unassembled WGS sequence"/>
</dbReference>
<keyword evidence="8 10" id="KW-0862">Zinc</keyword>
<dbReference type="InterPro" id="IPR001279">
    <property type="entry name" value="Metallo-B-lactamas"/>
</dbReference>
<sequence length="318" mass="35316">MQVTFLGTSSGVPTLTRNVSAMVLKPPQRSDLWLFDCGEGTQHQFIRSNLKLSQIKKIFITHMHGDHIYGLPGLLASIGLAGSSSGIELYGPAPLKNFIDACLYNSSSRLAYSLKFNTVENAAIEKKILFEDSDLEVKTASLKHRIPSFAYRVDQKSRPGRFNIDKAKSHKIPPGPVYAALQRGEEVRLEDGRIFSGKDFCGPPRPGTSIVYCTDTVYTETAIEISREADLLIHEATYAYQETDMAYQRGHSTATMAAQIAEKANVNQLILTHLSPRYTPMNETSPNDLLNEAKAIFPNTQLAKDFLQIEVKKRCNSS</sequence>
<dbReference type="Pfam" id="PF23023">
    <property type="entry name" value="Anti-Pycsar_Apyc1"/>
    <property type="match status" value="1"/>
</dbReference>
<dbReference type="CDD" id="cd07717">
    <property type="entry name" value="RNaseZ_ZiPD-like_MBL-fold"/>
    <property type="match status" value="1"/>
</dbReference>
<feature type="binding site" evidence="10">
    <location>
        <position position="144"/>
    </location>
    <ligand>
        <name>Zn(2+)</name>
        <dbReference type="ChEBI" id="CHEBI:29105"/>
        <label>1</label>
        <note>catalytic</note>
    </ligand>
</feature>
<evidence type="ECO:0000313" key="12">
    <source>
        <dbReference type="EMBL" id="PYE01258.1"/>
    </source>
</evidence>
<comment type="subunit">
    <text evidence="1 10">Homodimer.</text>
</comment>
<dbReference type="GO" id="GO:0008270">
    <property type="term" value="F:zinc ion binding"/>
    <property type="evidence" value="ECO:0007669"/>
    <property type="project" value="UniProtKB-UniRule"/>
</dbReference>
<evidence type="ECO:0000256" key="3">
    <source>
        <dbReference type="ARBA" id="ARBA00022694"/>
    </source>
</evidence>
<evidence type="ECO:0000256" key="6">
    <source>
        <dbReference type="ARBA" id="ARBA00022759"/>
    </source>
</evidence>
<feature type="binding site" evidence="10">
    <location>
        <position position="66"/>
    </location>
    <ligand>
        <name>Zn(2+)</name>
        <dbReference type="ChEBI" id="CHEBI:29105"/>
        <label>2</label>
        <note>catalytic</note>
    </ligand>
</feature>
<comment type="similarity">
    <text evidence="10">Belongs to the RNase Z family.</text>
</comment>
<dbReference type="AlphaFoldDB" id="A0A318R7E8"/>
<feature type="binding site" evidence="10">
    <location>
        <position position="215"/>
    </location>
    <ligand>
        <name>Zn(2+)</name>
        <dbReference type="ChEBI" id="CHEBI:29105"/>
        <label>2</label>
        <note>catalytic</note>
    </ligand>
</feature>
<comment type="function">
    <text evidence="9 10">Zinc phosphodiesterase, which displays some tRNA 3'-processing endonuclease activity. Probably involved in tRNA maturation, by removing a 3'-trailer from precursor tRNA.</text>
</comment>
<dbReference type="InterPro" id="IPR013471">
    <property type="entry name" value="RNase_Z/BN"/>
</dbReference>
<dbReference type="OrthoDB" id="9800940at2"/>
<evidence type="ECO:0000256" key="2">
    <source>
        <dbReference type="ARBA" id="ARBA00012477"/>
    </source>
</evidence>
<dbReference type="EC" id="3.1.26.11" evidence="2 10"/>
<dbReference type="HAMAP" id="MF_01818">
    <property type="entry name" value="RNase_Z_BN"/>
    <property type="match status" value="1"/>
</dbReference>
<feature type="domain" description="Metallo-beta-lactamase" evidence="11">
    <location>
        <begin position="206"/>
        <end position="273"/>
    </location>
</feature>
<evidence type="ECO:0000256" key="1">
    <source>
        <dbReference type="ARBA" id="ARBA00011738"/>
    </source>
</evidence>
<evidence type="ECO:0000256" key="9">
    <source>
        <dbReference type="ARBA" id="ARBA00057812"/>
    </source>
</evidence>
<dbReference type="FunFam" id="3.60.15.10:FF:000002">
    <property type="entry name" value="Ribonuclease Z"/>
    <property type="match status" value="1"/>
</dbReference>
<name>A0A318R7E8_PROMR</name>
<keyword evidence="6 10" id="KW-0255">Endonuclease</keyword>
<dbReference type="NCBIfam" id="TIGR02651">
    <property type="entry name" value="RNase_Z"/>
    <property type="match status" value="1"/>
</dbReference>
<dbReference type="EMBL" id="QJUE01000005">
    <property type="protein sequence ID" value="PYE01258.1"/>
    <property type="molecule type" value="Genomic_DNA"/>
</dbReference>
<proteinExistence type="inferred from homology"/>
<evidence type="ECO:0000256" key="4">
    <source>
        <dbReference type="ARBA" id="ARBA00022722"/>
    </source>
</evidence>
<dbReference type="NCBIfam" id="NF000801">
    <property type="entry name" value="PRK00055.1-3"/>
    <property type="match status" value="1"/>
</dbReference>
<keyword evidence="3 10" id="KW-0819">tRNA processing</keyword>
<feature type="binding site" evidence="10">
    <location>
        <position position="64"/>
    </location>
    <ligand>
        <name>Zn(2+)</name>
        <dbReference type="ChEBI" id="CHEBI:29105"/>
        <label>1</label>
        <note>catalytic</note>
    </ligand>
</feature>
<feature type="binding site" evidence="10">
    <location>
        <position position="62"/>
    </location>
    <ligand>
        <name>Zn(2+)</name>
        <dbReference type="ChEBI" id="CHEBI:29105"/>
        <label>1</label>
        <note>catalytic</note>
    </ligand>
</feature>
<feature type="binding site" evidence="10">
    <location>
        <position position="273"/>
    </location>
    <ligand>
        <name>Zn(2+)</name>
        <dbReference type="ChEBI" id="CHEBI:29105"/>
        <label>2</label>
        <note>catalytic</note>
    </ligand>
</feature>
<comment type="caution">
    <text evidence="12">The sequence shown here is derived from an EMBL/GenBank/DDBJ whole genome shotgun (WGS) entry which is preliminary data.</text>
</comment>
<dbReference type="PANTHER" id="PTHR46018">
    <property type="entry name" value="ZINC PHOSPHODIESTERASE ELAC PROTEIN 1"/>
    <property type="match status" value="1"/>
</dbReference>
<comment type="cofactor">
    <cofactor evidence="10">
        <name>Zn(2+)</name>
        <dbReference type="ChEBI" id="CHEBI:29105"/>
    </cofactor>
    <text evidence="10">Binds 2 Zn(2+) ions.</text>
</comment>
<feature type="active site" description="Proton acceptor" evidence="10">
    <location>
        <position position="66"/>
    </location>
</feature>
<evidence type="ECO:0000256" key="8">
    <source>
        <dbReference type="ARBA" id="ARBA00022833"/>
    </source>
</evidence>
<feature type="binding site" evidence="10">
    <location>
        <position position="215"/>
    </location>
    <ligand>
        <name>Zn(2+)</name>
        <dbReference type="ChEBI" id="CHEBI:29105"/>
        <label>1</label>
        <note>catalytic</note>
    </ligand>
</feature>
<evidence type="ECO:0000256" key="5">
    <source>
        <dbReference type="ARBA" id="ARBA00022723"/>
    </source>
</evidence>
<organism evidence="12 13">
    <name type="scientific">Prochlorococcus marinus XMU1408</name>
    <dbReference type="NCBI Taxonomy" id="2213228"/>
    <lineage>
        <taxon>Bacteria</taxon>
        <taxon>Bacillati</taxon>
        <taxon>Cyanobacteriota</taxon>
        <taxon>Cyanophyceae</taxon>
        <taxon>Synechococcales</taxon>
        <taxon>Prochlorococcaceae</taxon>
        <taxon>Prochlorococcus</taxon>
    </lineage>
</organism>
<keyword evidence="5 10" id="KW-0479">Metal-binding</keyword>
<dbReference type="PANTHER" id="PTHR46018:SF2">
    <property type="entry name" value="ZINC PHOSPHODIESTERASE ELAC PROTEIN 1"/>
    <property type="match status" value="1"/>
</dbReference>
<dbReference type="InterPro" id="IPR036866">
    <property type="entry name" value="RibonucZ/Hydroxyglut_hydro"/>
</dbReference>
<keyword evidence="4 10" id="KW-0540">Nuclease</keyword>
<comment type="catalytic activity">
    <reaction evidence="10">
        <text>Endonucleolytic cleavage of RNA, removing extra 3' nucleotides from tRNA precursor, generating 3' termini of tRNAs. A 3'-hydroxy group is left at the tRNA terminus and a 5'-phosphoryl group is left at the trailer molecule.</text>
        <dbReference type="EC" id="3.1.26.11"/>
    </reaction>
</comment>
<accession>A0A318R7E8</accession>
<gene>
    <name evidence="10 12" type="primary">rnz</name>
    <name evidence="12" type="ORF">DNJ73_07540</name>
</gene>
<evidence type="ECO:0000256" key="10">
    <source>
        <dbReference type="HAMAP-Rule" id="MF_01818"/>
    </source>
</evidence>
<dbReference type="Gene3D" id="3.60.15.10">
    <property type="entry name" value="Ribonuclease Z/Hydroxyacylglutathione hydrolase-like"/>
    <property type="match status" value="1"/>
</dbReference>
<protein>
    <recommendedName>
        <fullName evidence="2 10">Ribonuclease Z</fullName>
        <shortName evidence="10">RNase Z</shortName>
        <ecNumber evidence="2 10">3.1.26.11</ecNumber>
    </recommendedName>
    <alternativeName>
        <fullName evidence="10">tRNA 3 endonuclease</fullName>
    </alternativeName>
    <alternativeName>
        <fullName evidence="10">tRNase Z</fullName>
    </alternativeName>
</protein>
<evidence type="ECO:0000256" key="7">
    <source>
        <dbReference type="ARBA" id="ARBA00022801"/>
    </source>
</evidence>
<dbReference type="GO" id="GO:0042781">
    <property type="term" value="F:3'-tRNA processing endoribonuclease activity"/>
    <property type="evidence" value="ECO:0007669"/>
    <property type="project" value="UniProtKB-UniRule"/>
</dbReference>
<reference evidence="12 13" key="1">
    <citation type="journal article" date="2018" name="Appl. Environ. Microbiol.">
        <title>Genome rearrangement shapes Prochlorococcus ecological adaptation.</title>
        <authorList>
            <person name="Yan W."/>
            <person name="Wei S."/>
            <person name="Wang Q."/>
            <person name="Xiao X."/>
            <person name="Zeng Q."/>
            <person name="Jiao N."/>
            <person name="Zhang R."/>
        </authorList>
    </citation>
    <scope>NUCLEOTIDE SEQUENCE [LARGE SCALE GENOMIC DNA]</scope>
    <source>
        <strain evidence="12 13">XMU1408</strain>
    </source>
</reference>
<feature type="binding site" evidence="10">
    <location>
        <position position="67"/>
    </location>
    <ligand>
        <name>Zn(2+)</name>
        <dbReference type="ChEBI" id="CHEBI:29105"/>
        <label>2</label>
        <note>catalytic</note>
    </ligand>
</feature>
<evidence type="ECO:0000259" key="11">
    <source>
        <dbReference type="Pfam" id="PF12706"/>
    </source>
</evidence>
<evidence type="ECO:0000313" key="13">
    <source>
        <dbReference type="Proteomes" id="UP000247807"/>
    </source>
</evidence>
<dbReference type="Pfam" id="PF12706">
    <property type="entry name" value="Lactamase_B_2"/>
    <property type="match status" value="1"/>
</dbReference>
<dbReference type="GO" id="GO:0042802">
    <property type="term" value="F:identical protein binding"/>
    <property type="evidence" value="ECO:0007669"/>
    <property type="project" value="UniProtKB-ARBA"/>
</dbReference>